<evidence type="ECO:0000256" key="2">
    <source>
        <dbReference type="ARBA" id="ARBA00006285"/>
    </source>
</evidence>
<protein>
    <recommendedName>
        <fullName evidence="3">beta-N-acetylhexosaminidase</fullName>
        <ecNumber evidence="3">3.2.1.52</ecNumber>
    </recommendedName>
</protein>
<dbReference type="OrthoDB" id="9763537at2"/>
<dbReference type="AlphaFoldDB" id="A0A3B0CV49"/>
<reference evidence="9 10" key="1">
    <citation type="journal article" date="2007" name="Int. J. Syst. Evol. Microbiol.">
        <title>Paenibacillus ginsengarvi sp. nov., isolated from soil from ginseng cultivation.</title>
        <authorList>
            <person name="Yoon M.H."/>
            <person name="Ten L.N."/>
            <person name="Im W.T."/>
        </authorList>
    </citation>
    <scope>NUCLEOTIDE SEQUENCE [LARGE SCALE GENOMIC DNA]</scope>
    <source>
        <strain evidence="9 10">KCTC 13059</strain>
    </source>
</reference>
<dbReference type="InterPro" id="IPR025705">
    <property type="entry name" value="Beta_hexosaminidase_sua/sub"/>
</dbReference>
<sequence length="725" mass="81245">MANTVPTLIPAPKQMRYHGTLSLDKSRTVIVEAEERAAPVTQTASRQLTAWLSNNWSGKVAAPDFDAKGHANAEGERTYRIWLSETTVEREAATAPKTAAGTELSTESERYSLVSGDTEIRITGSPRGIMHGVQTLIQLLQVGTSQELLSMPLVEIEDEPDLAVRGIFAECFWGSDMMKLDDWKAMVDELVAFKLNTLVVGIYGCWPNRYPTDANSSSEFLFAPVLDHEELMPDRQIQYFDPISKQTATRTYRPALYEDDGLGKLIAYAVERGIRVAPQFNGPGHSLLLPRLYPAISAVNERGEAIGSGYSLTHPDTFPMLKRILKRVIDRYMLPYGQTWFHIGMDEISRWCKTDLQKHSPRELLELYLVEIGRYVLDNGMEKVIVWHDMADSLTGFDESFEAVLERNGLAGKVVIQWWNYTMPVFPVKAVRGAEGWAAPSTGWLPGMFYQDNVDNIENMINEGVEHAFRGAVAYALYSPSYRRNTACLAEKSWNTRKRDIADYDRQYAGWIVTDETERWAKGMGAMRRLFEYSSTFVLLLEIGVFSGNSDSSRPYPARIIRSVLATDGTHKAFRVTRTLARNALLAFERGSPAAGKKYELEVIRFECRRVIGLIDALLGLVDAVRAYERIAGGPVAGRSGLGAVGERLEQDLEAFDGLLAEMQAVLPAYMVYVGWREYKFLREAIRAQAEQLGHLAGDRAVLSGEVCLPPPVVWKAHCQQDIKN</sequence>
<dbReference type="GO" id="GO:0016020">
    <property type="term" value="C:membrane"/>
    <property type="evidence" value="ECO:0007669"/>
    <property type="project" value="TreeGrafter"/>
</dbReference>
<keyword evidence="10" id="KW-1185">Reference proteome</keyword>
<dbReference type="GO" id="GO:0005975">
    <property type="term" value="P:carbohydrate metabolic process"/>
    <property type="evidence" value="ECO:0007669"/>
    <property type="project" value="InterPro"/>
</dbReference>
<dbReference type="Gene3D" id="3.30.379.10">
    <property type="entry name" value="Chitobiase/beta-hexosaminidase domain 2-like"/>
    <property type="match status" value="1"/>
</dbReference>
<organism evidence="9 10">
    <name type="scientific">Paenibacillus ginsengarvi</name>
    <dbReference type="NCBI Taxonomy" id="400777"/>
    <lineage>
        <taxon>Bacteria</taxon>
        <taxon>Bacillati</taxon>
        <taxon>Bacillota</taxon>
        <taxon>Bacilli</taxon>
        <taxon>Bacillales</taxon>
        <taxon>Paenibacillaceae</taxon>
        <taxon>Paenibacillus</taxon>
    </lineage>
</organism>
<dbReference type="PANTHER" id="PTHR22600">
    <property type="entry name" value="BETA-HEXOSAMINIDASE"/>
    <property type="match status" value="1"/>
</dbReference>
<feature type="active site" description="Proton donor" evidence="6">
    <location>
        <position position="347"/>
    </location>
</feature>
<comment type="catalytic activity">
    <reaction evidence="1">
        <text>Hydrolysis of terminal non-reducing N-acetyl-D-hexosamine residues in N-acetyl-beta-D-hexosaminides.</text>
        <dbReference type="EC" id="3.2.1.52"/>
    </reaction>
</comment>
<evidence type="ECO:0000256" key="5">
    <source>
        <dbReference type="ARBA" id="ARBA00023295"/>
    </source>
</evidence>
<evidence type="ECO:0000256" key="6">
    <source>
        <dbReference type="PIRSR" id="PIRSR625705-1"/>
    </source>
</evidence>
<comment type="caution">
    <text evidence="9">The sequence shown here is derived from an EMBL/GenBank/DDBJ whole genome shotgun (WGS) entry which is preliminary data.</text>
</comment>
<dbReference type="EC" id="3.2.1.52" evidence="3"/>
<name>A0A3B0CV49_9BACL</name>
<dbReference type="GO" id="GO:0030203">
    <property type="term" value="P:glycosaminoglycan metabolic process"/>
    <property type="evidence" value="ECO:0007669"/>
    <property type="project" value="TreeGrafter"/>
</dbReference>
<dbReference type="Pfam" id="PF00728">
    <property type="entry name" value="Glyco_hydro_20"/>
    <property type="match status" value="1"/>
</dbReference>
<dbReference type="InterPro" id="IPR017853">
    <property type="entry name" value="GH"/>
</dbReference>
<dbReference type="GO" id="GO:0004563">
    <property type="term" value="F:beta-N-acetylhexosaminidase activity"/>
    <property type="evidence" value="ECO:0007669"/>
    <property type="project" value="UniProtKB-EC"/>
</dbReference>
<dbReference type="EMBL" id="RBAH01000002">
    <property type="protein sequence ID" value="RKN86316.1"/>
    <property type="molecule type" value="Genomic_DNA"/>
</dbReference>
<evidence type="ECO:0000256" key="3">
    <source>
        <dbReference type="ARBA" id="ARBA00012663"/>
    </source>
</evidence>
<dbReference type="Gene3D" id="3.20.20.80">
    <property type="entry name" value="Glycosidases"/>
    <property type="match status" value="1"/>
</dbReference>
<accession>A0A3B0CV49</accession>
<dbReference type="RefSeq" id="WP_120746007.1">
    <property type="nucleotide sequence ID" value="NZ_RBAH01000002.1"/>
</dbReference>
<dbReference type="SUPFAM" id="SSF51445">
    <property type="entry name" value="(Trans)glycosidases"/>
    <property type="match status" value="1"/>
</dbReference>
<comment type="similarity">
    <text evidence="2">Belongs to the glycosyl hydrolase 20 family.</text>
</comment>
<feature type="domain" description="Glycoside hydrolase family 20 catalytic" evidence="7">
    <location>
        <begin position="236"/>
        <end position="421"/>
    </location>
</feature>
<gene>
    <name evidence="9" type="ORF">D7M11_04710</name>
</gene>
<evidence type="ECO:0000256" key="1">
    <source>
        <dbReference type="ARBA" id="ARBA00001231"/>
    </source>
</evidence>
<dbReference type="Proteomes" id="UP000282311">
    <property type="component" value="Unassembled WGS sequence"/>
</dbReference>
<evidence type="ECO:0000256" key="4">
    <source>
        <dbReference type="ARBA" id="ARBA00022801"/>
    </source>
</evidence>
<dbReference type="InterPro" id="IPR029018">
    <property type="entry name" value="Hex-like_dom2"/>
</dbReference>
<dbReference type="InterPro" id="IPR015882">
    <property type="entry name" value="HEX_bac_N"/>
</dbReference>
<proteinExistence type="inferred from homology"/>
<dbReference type="Pfam" id="PF02838">
    <property type="entry name" value="Glyco_hydro_20b"/>
    <property type="match status" value="1"/>
</dbReference>
<keyword evidence="4" id="KW-0378">Hydrolase</keyword>
<evidence type="ECO:0000259" key="8">
    <source>
        <dbReference type="Pfam" id="PF02838"/>
    </source>
</evidence>
<dbReference type="PANTHER" id="PTHR22600:SF57">
    <property type="entry name" value="BETA-N-ACETYLHEXOSAMINIDASE"/>
    <property type="match status" value="1"/>
</dbReference>
<dbReference type="InterPro" id="IPR015883">
    <property type="entry name" value="Glyco_hydro_20_cat"/>
</dbReference>
<evidence type="ECO:0000313" key="9">
    <source>
        <dbReference type="EMBL" id="RKN86316.1"/>
    </source>
</evidence>
<feature type="domain" description="Beta-hexosaminidase bacterial type N-terminal" evidence="8">
    <location>
        <begin position="6"/>
        <end position="158"/>
    </location>
</feature>
<dbReference type="PRINTS" id="PR00738">
    <property type="entry name" value="GLHYDRLASE20"/>
</dbReference>
<keyword evidence="5" id="KW-0326">Glycosidase</keyword>
<evidence type="ECO:0000313" key="10">
    <source>
        <dbReference type="Proteomes" id="UP000282311"/>
    </source>
</evidence>
<evidence type="ECO:0000259" key="7">
    <source>
        <dbReference type="Pfam" id="PF00728"/>
    </source>
</evidence>
<dbReference type="SUPFAM" id="SSF55545">
    <property type="entry name" value="beta-N-acetylhexosaminidase-like domain"/>
    <property type="match status" value="1"/>
</dbReference>